<name>R9PEU8_PSEHS</name>
<proteinExistence type="predicted"/>
<evidence type="ECO:0000256" key="1">
    <source>
        <dbReference type="SAM" id="MobiDB-lite"/>
    </source>
</evidence>
<dbReference type="RefSeq" id="XP_012193443.1">
    <property type="nucleotide sequence ID" value="XM_012338053.1"/>
</dbReference>
<dbReference type="HOGENOM" id="CLU_018727_0_0_1"/>
<feature type="compositionally biased region" description="Basic residues" evidence="1">
    <location>
        <begin position="1"/>
        <end position="10"/>
    </location>
</feature>
<dbReference type="Gene3D" id="1.25.40.180">
    <property type="match status" value="1"/>
</dbReference>
<dbReference type="InterPro" id="IPR016024">
    <property type="entry name" value="ARM-type_fold"/>
</dbReference>
<dbReference type="AlphaFoldDB" id="R9PEU8"/>
<dbReference type="GeneID" id="24112722"/>
<feature type="region of interest" description="Disordered" evidence="1">
    <location>
        <begin position="92"/>
        <end position="115"/>
    </location>
</feature>
<feature type="region of interest" description="Disordered" evidence="1">
    <location>
        <begin position="526"/>
        <end position="554"/>
    </location>
</feature>
<gene>
    <name evidence="2" type="ORF">PHSY_007459</name>
</gene>
<dbReference type="OrthoDB" id="3354034at2759"/>
<keyword evidence="3" id="KW-1185">Reference proteome</keyword>
<dbReference type="eggNOG" id="ENOG502RDYJ">
    <property type="taxonomic scope" value="Eukaryota"/>
</dbReference>
<dbReference type="STRING" id="1305764.R9PEU8"/>
<protein>
    <recommendedName>
        <fullName evidence="4">MIF4G domain-containing protein</fullName>
    </recommendedName>
</protein>
<feature type="region of interest" description="Disordered" evidence="1">
    <location>
        <begin position="141"/>
        <end position="203"/>
    </location>
</feature>
<dbReference type="SUPFAM" id="SSF48371">
    <property type="entry name" value="ARM repeat"/>
    <property type="match status" value="1"/>
</dbReference>
<dbReference type="EMBL" id="DF238833">
    <property type="protein sequence ID" value="GAC99856.1"/>
    <property type="molecule type" value="Genomic_DNA"/>
</dbReference>
<feature type="region of interest" description="Disordered" evidence="1">
    <location>
        <begin position="1"/>
        <end position="31"/>
    </location>
</feature>
<organism evidence="2 3">
    <name type="scientific">Pseudozyma hubeiensis (strain SY62)</name>
    <name type="common">Yeast</name>
    <dbReference type="NCBI Taxonomy" id="1305764"/>
    <lineage>
        <taxon>Eukaryota</taxon>
        <taxon>Fungi</taxon>
        <taxon>Dikarya</taxon>
        <taxon>Basidiomycota</taxon>
        <taxon>Ustilaginomycotina</taxon>
        <taxon>Ustilaginomycetes</taxon>
        <taxon>Ustilaginales</taxon>
        <taxon>Ustilaginaceae</taxon>
        <taxon>Pseudozyma</taxon>
    </lineage>
</organism>
<evidence type="ECO:0000313" key="2">
    <source>
        <dbReference type="EMBL" id="GAC99856.1"/>
    </source>
</evidence>
<sequence>MLHQPLHHPIHRDPFHYSSSSPEKAAPRSHVATRVNPYTVKSQNTQFYASLRSAATSVPLDPRLTSTVASRAITATAPLAVDSLYSSLEAATVSPRCTSKPPPLPSRPNSKLTMVKPKPRPVKALALNVEEATAKRLTGAKGALVPADKRRRSVNEAAKQHSRSAAVSHSIRSHSRSQTHFASSSPTQSASPESPVPSRLQARPASKLVVPRITIRAATPVAEPSLDVAAEKQGSVNAALSNHSTPLYRDDLLIDLAADFSKIEDGIDSILSKYFDIRKAAPTICTELLRYLATSLCRLYCCVRDPESDAGQLKLRAISSHLFKHTVTGFIHLLDDPKAPYATASNLSLVTLKVKQDFDTATDWCCRVLNGPLLAQQSLEHGELFLSVLNAELDSIFDRGVAMTNMHNKLDVPGKGWSFTSTFGIDPPGESDAPSRPGSSTWQHRRKVWEQWIQEGDERNRFVSLDVLRFVGQLVLSRVVGFQVLAKWLDRFLVHTVHLGIPSAWEIECACALLLSVGAMLDRQTSSQNRSSCGGDKGQGTDLPSSSPAKQDAEQADCADVEGLGILNSAMQRVDRLIAQKELSPLARSWLVQLRQLRERGWKKREDEAISLDDDFDSD</sequence>
<feature type="compositionally biased region" description="Low complexity" evidence="1">
    <location>
        <begin position="183"/>
        <end position="193"/>
    </location>
</feature>
<evidence type="ECO:0008006" key="4">
    <source>
        <dbReference type="Google" id="ProtNLM"/>
    </source>
</evidence>
<dbReference type="Proteomes" id="UP000014071">
    <property type="component" value="Unassembled WGS sequence"/>
</dbReference>
<reference evidence="3" key="1">
    <citation type="journal article" date="2013" name="Genome Announc.">
        <title>Draft genome sequence of the basidiomycetous yeast-like fungus Pseudozyma hubeiensis SY62, which produces an abundant amount of the biosurfactant mannosylerythritol lipids.</title>
        <authorList>
            <person name="Konishi M."/>
            <person name="Hatada Y."/>
            <person name="Horiuchi J."/>
        </authorList>
    </citation>
    <scope>NUCLEOTIDE SEQUENCE [LARGE SCALE GENOMIC DNA]</scope>
    <source>
        <strain evidence="3">SY62</strain>
    </source>
</reference>
<accession>R9PEU8</accession>
<evidence type="ECO:0000313" key="3">
    <source>
        <dbReference type="Proteomes" id="UP000014071"/>
    </source>
</evidence>